<dbReference type="RefSeq" id="WP_022104025.1">
    <property type="nucleotide sequence ID" value="NZ_JADMTE010000008.1"/>
</dbReference>
<feature type="coiled-coil region" evidence="1">
    <location>
        <begin position="53"/>
        <end position="108"/>
    </location>
</feature>
<feature type="transmembrane region" description="Helical" evidence="2">
    <location>
        <begin position="12"/>
        <end position="30"/>
    </location>
</feature>
<dbReference type="EMBL" id="QRUB01000002">
    <property type="protein sequence ID" value="RGR29097.1"/>
    <property type="molecule type" value="Genomic_DNA"/>
</dbReference>
<protein>
    <submittedName>
        <fullName evidence="3">DNA replication initiation control protein YabA</fullName>
    </submittedName>
</protein>
<name>A0A3E4UPS0_BACSE</name>
<dbReference type="EMBL" id="QSSV01000008">
    <property type="protein sequence ID" value="RGM13635.1"/>
    <property type="molecule type" value="Genomic_DNA"/>
</dbReference>
<keyword evidence="1" id="KW-0175">Coiled coil</keyword>
<gene>
    <name evidence="5" type="ORF">DWY58_03460</name>
    <name evidence="4" type="ORF">DXC34_07455</name>
    <name evidence="3" type="ORF">F9950_17360</name>
</gene>
<dbReference type="AlphaFoldDB" id="A0A3E4UPS0"/>
<accession>A0A3E4UPS0</accession>
<evidence type="ECO:0000313" key="4">
    <source>
        <dbReference type="EMBL" id="RGM13635.1"/>
    </source>
</evidence>
<keyword evidence="2" id="KW-0812">Transmembrane</keyword>
<comment type="caution">
    <text evidence="4">The sequence shown here is derived from an EMBL/GenBank/DDBJ whole genome shotgun (WGS) entry which is preliminary data.</text>
</comment>
<organism evidence="4 6">
    <name type="scientific">Bacteroides stercoris</name>
    <dbReference type="NCBI Taxonomy" id="46506"/>
    <lineage>
        <taxon>Bacteria</taxon>
        <taxon>Pseudomonadati</taxon>
        <taxon>Bacteroidota</taxon>
        <taxon>Bacteroidia</taxon>
        <taxon>Bacteroidales</taxon>
        <taxon>Bacteroidaceae</taxon>
        <taxon>Bacteroides</taxon>
    </lineage>
</organism>
<evidence type="ECO:0000256" key="2">
    <source>
        <dbReference type="SAM" id="Phobius"/>
    </source>
</evidence>
<evidence type="ECO:0000313" key="5">
    <source>
        <dbReference type="EMBL" id="RGR29097.1"/>
    </source>
</evidence>
<evidence type="ECO:0000313" key="8">
    <source>
        <dbReference type="Proteomes" id="UP000431177"/>
    </source>
</evidence>
<proteinExistence type="predicted"/>
<evidence type="ECO:0000313" key="3">
    <source>
        <dbReference type="EMBL" id="KAB5324020.1"/>
    </source>
</evidence>
<reference evidence="6 7" key="1">
    <citation type="submission" date="2018-08" db="EMBL/GenBank/DDBJ databases">
        <title>A genome reference for cultivated species of the human gut microbiota.</title>
        <authorList>
            <person name="Zou Y."/>
            <person name="Xue W."/>
            <person name="Luo G."/>
        </authorList>
    </citation>
    <scope>NUCLEOTIDE SEQUENCE [LARGE SCALE GENOMIC DNA]</scope>
    <source>
        <strain evidence="5 7">AF25-6</strain>
        <strain evidence="4 6">TF03-6</strain>
    </source>
</reference>
<keyword evidence="2" id="KW-0472">Membrane</keyword>
<evidence type="ECO:0000313" key="6">
    <source>
        <dbReference type="Proteomes" id="UP000261223"/>
    </source>
</evidence>
<reference evidence="3 8" key="2">
    <citation type="journal article" date="2019" name="Nat. Med.">
        <title>A library of human gut bacterial isolates paired with longitudinal multiomics data enables mechanistic microbiome research.</title>
        <authorList>
            <person name="Poyet M."/>
            <person name="Groussin M."/>
            <person name="Gibbons S.M."/>
            <person name="Avila-Pacheco J."/>
            <person name="Jiang X."/>
            <person name="Kearney S.M."/>
            <person name="Perrotta A.R."/>
            <person name="Berdy B."/>
            <person name="Zhao S."/>
            <person name="Lieberman T.D."/>
            <person name="Swanson P.K."/>
            <person name="Smith M."/>
            <person name="Roesemann S."/>
            <person name="Alexander J.E."/>
            <person name="Rich S.A."/>
            <person name="Livny J."/>
            <person name="Vlamakis H."/>
            <person name="Clish C."/>
            <person name="Bullock K."/>
            <person name="Deik A."/>
            <person name="Scott J."/>
            <person name="Pierce K.A."/>
            <person name="Xavier R.J."/>
            <person name="Alm E.J."/>
        </authorList>
    </citation>
    <scope>NUCLEOTIDE SEQUENCE [LARGE SCALE GENOMIC DNA]</scope>
    <source>
        <strain evidence="3 8">BIOML-A2</strain>
    </source>
</reference>
<dbReference type="Proteomes" id="UP000431177">
    <property type="component" value="Unassembled WGS sequence"/>
</dbReference>
<dbReference type="Proteomes" id="UP000284161">
    <property type="component" value="Unassembled WGS sequence"/>
</dbReference>
<dbReference type="EMBL" id="WCLA01000064">
    <property type="protein sequence ID" value="KAB5324020.1"/>
    <property type="molecule type" value="Genomic_DNA"/>
</dbReference>
<dbReference type="Proteomes" id="UP000261223">
    <property type="component" value="Unassembled WGS sequence"/>
</dbReference>
<keyword evidence="2" id="KW-1133">Transmembrane helix</keyword>
<sequence length="124" mass="14419">MMEELNELFNITGGIVTTILLPLFGVFMFYDSKKRKAAAEARKAEADNITSYAAEWKELYEKKEHRVVELDSKIDQLYAEKNEDRQRIRELTEKNATLEIEKIKLEAKRCDVRGCSGRKPPSDY</sequence>
<evidence type="ECO:0000256" key="1">
    <source>
        <dbReference type="SAM" id="Coils"/>
    </source>
</evidence>
<evidence type="ECO:0000313" key="7">
    <source>
        <dbReference type="Proteomes" id="UP000284161"/>
    </source>
</evidence>